<evidence type="ECO:0000313" key="1">
    <source>
        <dbReference type="EMBL" id="AES97810.1"/>
    </source>
</evidence>
<reference evidence="2" key="3">
    <citation type="submission" date="2015-04" db="UniProtKB">
        <authorList>
            <consortium name="EnsemblPlants"/>
        </authorList>
    </citation>
    <scope>IDENTIFICATION</scope>
    <source>
        <strain evidence="2">cv. Jemalong A17</strain>
    </source>
</reference>
<sequence>MKLREGDDIGESIYIVCYDMVGEYICCCELLGVTVTALEEGDVVKDKVSVFTGQSGGCRRKSLCGSIKGSPN</sequence>
<reference evidence="1 3" key="2">
    <citation type="journal article" date="2014" name="BMC Genomics">
        <title>An improved genome release (version Mt4.0) for the model legume Medicago truncatula.</title>
        <authorList>
            <person name="Tang H."/>
            <person name="Krishnakumar V."/>
            <person name="Bidwell S."/>
            <person name="Rosen B."/>
            <person name="Chan A."/>
            <person name="Zhou S."/>
            <person name="Gentzbittel L."/>
            <person name="Childs K.L."/>
            <person name="Yandell M."/>
            <person name="Gundlach H."/>
            <person name="Mayer K.F."/>
            <person name="Schwartz D.C."/>
            <person name="Town C.D."/>
        </authorList>
    </citation>
    <scope>GENOME REANNOTATION</scope>
    <source>
        <strain evidence="2 3">cv. Jemalong A17</strain>
    </source>
</reference>
<dbReference type="EnsemblPlants" id="AES97810">
    <property type="protein sequence ID" value="AES97810"/>
    <property type="gene ID" value="MTR_5g060360"/>
</dbReference>
<organism evidence="1 3">
    <name type="scientific">Medicago truncatula</name>
    <name type="common">Barrel medic</name>
    <name type="synonym">Medicago tribuloides</name>
    <dbReference type="NCBI Taxonomy" id="3880"/>
    <lineage>
        <taxon>Eukaryota</taxon>
        <taxon>Viridiplantae</taxon>
        <taxon>Streptophyta</taxon>
        <taxon>Embryophyta</taxon>
        <taxon>Tracheophyta</taxon>
        <taxon>Spermatophyta</taxon>
        <taxon>Magnoliopsida</taxon>
        <taxon>eudicotyledons</taxon>
        <taxon>Gunneridae</taxon>
        <taxon>Pentapetalae</taxon>
        <taxon>rosids</taxon>
        <taxon>fabids</taxon>
        <taxon>Fabales</taxon>
        <taxon>Fabaceae</taxon>
        <taxon>Papilionoideae</taxon>
        <taxon>50 kb inversion clade</taxon>
        <taxon>NPAAA clade</taxon>
        <taxon>Hologalegina</taxon>
        <taxon>IRL clade</taxon>
        <taxon>Trifolieae</taxon>
        <taxon>Medicago</taxon>
    </lineage>
</organism>
<protein>
    <submittedName>
        <fullName evidence="1 2">Uncharacterized protein</fullName>
    </submittedName>
</protein>
<dbReference type="EMBL" id="CM001221">
    <property type="protein sequence ID" value="AES97810.1"/>
    <property type="molecule type" value="Genomic_DNA"/>
</dbReference>
<proteinExistence type="predicted"/>
<reference evidence="1 3" key="1">
    <citation type="journal article" date="2011" name="Nature">
        <title>The Medicago genome provides insight into the evolution of rhizobial symbioses.</title>
        <authorList>
            <person name="Young N.D."/>
            <person name="Debelle F."/>
            <person name="Oldroyd G.E."/>
            <person name="Geurts R."/>
            <person name="Cannon S.B."/>
            <person name="Udvardi M.K."/>
            <person name="Benedito V.A."/>
            <person name="Mayer K.F."/>
            <person name="Gouzy J."/>
            <person name="Schoof H."/>
            <person name="Van de Peer Y."/>
            <person name="Proost S."/>
            <person name="Cook D.R."/>
            <person name="Meyers B.C."/>
            <person name="Spannagl M."/>
            <person name="Cheung F."/>
            <person name="De Mita S."/>
            <person name="Krishnakumar V."/>
            <person name="Gundlach H."/>
            <person name="Zhou S."/>
            <person name="Mudge J."/>
            <person name="Bharti A.K."/>
            <person name="Murray J.D."/>
            <person name="Naoumkina M.A."/>
            <person name="Rosen B."/>
            <person name="Silverstein K.A."/>
            <person name="Tang H."/>
            <person name="Rombauts S."/>
            <person name="Zhao P.X."/>
            <person name="Zhou P."/>
            <person name="Barbe V."/>
            <person name="Bardou P."/>
            <person name="Bechner M."/>
            <person name="Bellec A."/>
            <person name="Berger A."/>
            <person name="Berges H."/>
            <person name="Bidwell S."/>
            <person name="Bisseling T."/>
            <person name="Choisne N."/>
            <person name="Couloux A."/>
            <person name="Denny R."/>
            <person name="Deshpande S."/>
            <person name="Dai X."/>
            <person name="Doyle J.J."/>
            <person name="Dudez A.M."/>
            <person name="Farmer A.D."/>
            <person name="Fouteau S."/>
            <person name="Franken C."/>
            <person name="Gibelin C."/>
            <person name="Gish J."/>
            <person name="Goldstein S."/>
            <person name="Gonzalez A.J."/>
            <person name="Green P.J."/>
            <person name="Hallab A."/>
            <person name="Hartog M."/>
            <person name="Hua A."/>
            <person name="Humphray S.J."/>
            <person name="Jeong D.H."/>
            <person name="Jing Y."/>
            <person name="Jocker A."/>
            <person name="Kenton S.M."/>
            <person name="Kim D.J."/>
            <person name="Klee K."/>
            <person name="Lai H."/>
            <person name="Lang C."/>
            <person name="Lin S."/>
            <person name="Macmil S.L."/>
            <person name="Magdelenat G."/>
            <person name="Matthews L."/>
            <person name="McCorrison J."/>
            <person name="Monaghan E.L."/>
            <person name="Mun J.H."/>
            <person name="Najar F.Z."/>
            <person name="Nicholson C."/>
            <person name="Noirot C."/>
            <person name="O'Bleness M."/>
            <person name="Paule C.R."/>
            <person name="Poulain J."/>
            <person name="Prion F."/>
            <person name="Qin B."/>
            <person name="Qu C."/>
            <person name="Retzel E.F."/>
            <person name="Riddle C."/>
            <person name="Sallet E."/>
            <person name="Samain S."/>
            <person name="Samson N."/>
            <person name="Sanders I."/>
            <person name="Saurat O."/>
            <person name="Scarpelli C."/>
            <person name="Schiex T."/>
            <person name="Segurens B."/>
            <person name="Severin A.J."/>
            <person name="Sherrier D.J."/>
            <person name="Shi R."/>
            <person name="Sims S."/>
            <person name="Singer S.R."/>
            <person name="Sinharoy S."/>
            <person name="Sterck L."/>
            <person name="Viollet A."/>
            <person name="Wang B.B."/>
            <person name="Wang K."/>
            <person name="Wang M."/>
            <person name="Wang X."/>
            <person name="Warfsmann J."/>
            <person name="Weissenbach J."/>
            <person name="White D.D."/>
            <person name="White J.D."/>
            <person name="Wiley G.B."/>
            <person name="Wincker P."/>
            <person name="Xing Y."/>
            <person name="Yang L."/>
            <person name="Yao Z."/>
            <person name="Ying F."/>
            <person name="Zhai J."/>
            <person name="Zhou L."/>
            <person name="Zuber A."/>
            <person name="Denarie J."/>
            <person name="Dixon R.A."/>
            <person name="May G.D."/>
            <person name="Schwartz D.C."/>
            <person name="Rogers J."/>
            <person name="Quetier F."/>
            <person name="Town C.D."/>
            <person name="Roe B.A."/>
        </authorList>
    </citation>
    <scope>NUCLEOTIDE SEQUENCE [LARGE SCALE GENOMIC DNA]</scope>
    <source>
        <strain evidence="1">A17</strain>
        <strain evidence="2 3">cv. Jemalong A17</strain>
    </source>
</reference>
<keyword evidence="3" id="KW-1185">Reference proteome</keyword>
<evidence type="ECO:0000313" key="2">
    <source>
        <dbReference type="EnsemblPlants" id="AES97810"/>
    </source>
</evidence>
<name>G7K9W1_MEDTR</name>
<dbReference type="HOGENOM" id="CLU_2726007_0_0_1"/>
<evidence type="ECO:0000313" key="3">
    <source>
        <dbReference type="Proteomes" id="UP000002051"/>
    </source>
</evidence>
<dbReference type="Proteomes" id="UP000002051">
    <property type="component" value="Chromosome 5"/>
</dbReference>
<accession>G7K9W1</accession>
<dbReference type="PaxDb" id="3880-AES97810"/>
<gene>
    <name evidence="1" type="ordered locus">MTR_5g060360</name>
</gene>
<dbReference type="AlphaFoldDB" id="G7K9W1"/>